<evidence type="ECO:0000313" key="2">
    <source>
        <dbReference type="EMBL" id="HIX59866.1"/>
    </source>
</evidence>
<dbReference type="Pfam" id="PF14751">
    <property type="entry name" value="DUF4474"/>
    <property type="match status" value="1"/>
</dbReference>
<proteinExistence type="predicted"/>
<dbReference type="EMBL" id="DXEX01000196">
    <property type="protein sequence ID" value="HIX59866.1"/>
    <property type="molecule type" value="Genomic_DNA"/>
</dbReference>
<reference evidence="2" key="1">
    <citation type="journal article" date="2021" name="PeerJ">
        <title>Extensive microbial diversity within the chicken gut microbiome revealed by metagenomics and culture.</title>
        <authorList>
            <person name="Gilroy R."/>
            <person name="Ravi A."/>
            <person name="Getino M."/>
            <person name="Pursley I."/>
            <person name="Horton D.L."/>
            <person name="Alikhan N.F."/>
            <person name="Baker D."/>
            <person name="Gharbi K."/>
            <person name="Hall N."/>
            <person name="Watson M."/>
            <person name="Adriaenssens E.M."/>
            <person name="Foster-Nyarko E."/>
            <person name="Jarju S."/>
            <person name="Secka A."/>
            <person name="Antonio M."/>
            <person name="Oren A."/>
            <person name="Chaudhuri R.R."/>
            <person name="La Ragione R."/>
            <person name="Hildebrand F."/>
            <person name="Pallen M.J."/>
        </authorList>
    </citation>
    <scope>NUCLEOTIDE SEQUENCE</scope>
    <source>
        <strain evidence="2">ChiSjej1B19-8411</strain>
    </source>
</reference>
<organism evidence="2 3">
    <name type="scientific">Candidatus Blautia gallistercoris</name>
    <dbReference type="NCBI Taxonomy" id="2838490"/>
    <lineage>
        <taxon>Bacteria</taxon>
        <taxon>Bacillati</taxon>
        <taxon>Bacillota</taxon>
        <taxon>Clostridia</taxon>
        <taxon>Lachnospirales</taxon>
        <taxon>Lachnospiraceae</taxon>
        <taxon>Blautia</taxon>
    </lineage>
</organism>
<accession>A0A9D1WIM7</accession>
<feature type="domain" description="DUF4474" evidence="1">
    <location>
        <begin position="10"/>
        <end position="245"/>
    </location>
</feature>
<sequence length="267" mass="31563">MELCEKVRLLDELLSPFGFYYCCSQDIITASLDAWQREFGYGALFDRTAPHFNMIFDCEPVYFDYNGQTWLIEFWKGQYGMNTGGEIGIYCADRLLSPAEYEETFFQSADDCQLLPVSMSLFHKGKQLFTIHDCHWWLTGFSVGHYSEPEDLTMRCSVTFPGCDMAEAFVQSLLQKGYSRCSLCWSGLQVSFTLSAPHSRQPVKGFHYTRWIQWKNRLFCRLYQRITHPFDCTLDKILYLYFYLPFAFRHSVRFRKNKRQKCRRNSL</sequence>
<reference evidence="2" key="2">
    <citation type="submission" date="2021-04" db="EMBL/GenBank/DDBJ databases">
        <authorList>
            <person name="Gilroy R."/>
        </authorList>
    </citation>
    <scope>NUCLEOTIDE SEQUENCE</scope>
    <source>
        <strain evidence="2">ChiSjej1B19-8411</strain>
    </source>
</reference>
<gene>
    <name evidence="2" type="ORF">IAA45_09160</name>
</gene>
<name>A0A9D1WIM7_9FIRM</name>
<dbReference type="InterPro" id="IPR029322">
    <property type="entry name" value="DUF4474"/>
</dbReference>
<dbReference type="AlphaFoldDB" id="A0A9D1WIM7"/>
<protein>
    <submittedName>
        <fullName evidence="2">DUF4474 domain-containing protein</fullName>
    </submittedName>
</protein>
<evidence type="ECO:0000259" key="1">
    <source>
        <dbReference type="Pfam" id="PF14751"/>
    </source>
</evidence>
<evidence type="ECO:0000313" key="3">
    <source>
        <dbReference type="Proteomes" id="UP000886817"/>
    </source>
</evidence>
<dbReference type="Proteomes" id="UP000886817">
    <property type="component" value="Unassembled WGS sequence"/>
</dbReference>
<comment type="caution">
    <text evidence="2">The sequence shown here is derived from an EMBL/GenBank/DDBJ whole genome shotgun (WGS) entry which is preliminary data.</text>
</comment>